<dbReference type="InterPro" id="IPR036379">
    <property type="entry name" value="A-amylase_inhib_sf"/>
</dbReference>
<evidence type="ECO:0000313" key="3">
    <source>
        <dbReference type="EMBL" id="MBW5420810.1"/>
    </source>
</evidence>
<sequence>MPTPSVPIRTLTFWERTAPHRKGAGSSTCINEGERMKKLTMALGTTLSGIGLVAGLQTTAQAAAPAAATTVPSCVSYEQRFVPFSPYTHYDVTNGCSTTVSVRMQFSNGGYDTCNTIPAGGKIELKYWAFAFPGLKGIASC</sequence>
<evidence type="ECO:0008006" key="5">
    <source>
        <dbReference type="Google" id="ProtNLM"/>
    </source>
</evidence>
<dbReference type="Proteomes" id="UP001197114">
    <property type="component" value="Unassembled WGS sequence"/>
</dbReference>
<reference evidence="3 4" key="1">
    <citation type="submission" date="2019-11" db="EMBL/GenBank/DDBJ databases">
        <authorList>
            <person name="Ay H."/>
        </authorList>
    </citation>
    <scope>NUCLEOTIDE SEQUENCE [LARGE SCALE GENOMIC DNA]</scope>
    <source>
        <strain evidence="3 4">BG9H</strain>
    </source>
</reference>
<keyword evidence="4" id="KW-1185">Reference proteome</keyword>
<comment type="caution">
    <text evidence="3">The sequence shown here is derived from an EMBL/GenBank/DDBJ whole genome shotgun (WGS) entry which is preliminary data.</text>
</comment>
<protein>
    <recommendedName>
        <fullName evidence="5">Secreted protein</fullName>
    </recommendedName>
</protein>
<organism evidence="3 4">
    <name type="scientific">Streptomyces anatolicus</name>
    <dbReference type="NCBI Taxonomy" id="2675858"/>
    <lineage>
        <taxon>Bacteria</taxon>
        <taxon>Bacillati</taxon>
        <taxon>Actinomycetota</taxon>
        <taxon>Actinomycetes</taxon>
        <taxon>Kitasatosporales</taxon>
        <taxon>Streptomycetaceae</taxon>
        <taxon>Streptomyces</taxon>
    </lineage>
</organism>
<dbReference type="Gene3D" id="2.60.40.20">
    <property type="entry name" value="Alpha-amylase inhibitor"/>
    <property type="match status" value="1"/>
</dbReference>
<evidence type="ECO:0000256" key="2">
    <source>
        <dbReference type="ARBA" id="ARBA00023157"/>
    </source>
</evidence>
<dbReference type="SUPFAM" id="SSF49498">
    <property type="entry name" value="alpha-Amylase inhibitor tendamistat"/>
    <property type="match status" value="1"/>
</dbReference>
<gene>
    <name evidence="3" type="ORF">GKQ77_04385</name>
</gene>
<dbReference type="Pfam" id="PF01356">
    <property type="entry name" value="A_amylase_inhib"/>
    <property type="match status" value="1"/>
</dbReference>
<accession>A0ABS6YI99</accession>
<proteinExistence type="predicted"/>
<evidence type="ECO:0000313" key="4">
    <source>
        <dbReference type="Proteomes" id="UP001197114"/>
    </source>
</evidence>
<dbReference type="EMBL" id="WMBF01000021">
    <property type="protein sequence ID" value="MBW5420810.1"/>
    <property type="molecule type" value="Genomic_DNA"/>
</dbReference>
<evidence type="ECO:0000256" key="1">
    <source>
        <dbReference type="ARBA" id="ARBA00022579"/>
    </source>
</evidence>
<name>A0ABS6YI99_9ACTN</name>
<keyword evidence="1" id="KW-0022">Alpha-amylase inhibitor</keyword>
<dbReference type="InterPro" id="IPR000833">
    <property type="entry name" value="A-amylase_inhib"/>
</dbReference>
<keyword evidence="2" id="KW-1015">Disulfide bond</keyword>